<dbReference type="Gene3D" id="2.60.40.10">
    <property type="entry name" value="Immunoglobulins"/>
    <property type="match status" value="1"/>
</dbReference>
<dbReference type="InterPro" id="IPR013783">
    <property type="entry name" value="Ig-like_fold"/>
</dbReference>
<accession>A0A2H0CZF2</accession>
<reference evidence="2 3" key="1">
    <citation type="submission" date="2017-09" db="EMBL/GenBank/DDBJ databases">
        <title>Depth-based differentiation of microbial function through sediment-hosted aquifers and enrichment of novel symbionts in the deep terrestrial subsurface.</title>
        <authorList>
            <person name="Probst A.J."/>
            <person name="Ladd B."/>
            <person name="Jarett J.K."/>
            <person name="Geller-Mcgrath D.E."/>
            <person name="Sieber C.M."/>
            <person name="Emerson J.B."/>
            <person name="Anantharaman K."/>
            <person name="Thomas B.C."/>
            <person name="Malmstrom R."/>
            <person name="Stieglmeier M."/>
            <person name="Klingl A."/>
            <person name="Woyke T."/>
            <person name="Ryan C.M."/>
            <person name="Banfield J.F."/>
        </authorList>
    </citation>
    <scope>NUCLEOTIDE SEQUENCE [LARGE SCALE GENOMIC DNA]</scope>
    <source>
        <strain evidence="2">CG22_combo_CG10-13_8_21_14_all_39_9</strain>
    </source>
</reference>
<organism evidence="2 3">
    <name type="scientific">Candidatus Kuenenbacteria bacterium CG22_combo_CG10-13_8_21_14_all_39_9</name>
    <dbReference type="NCBI Taxonomy" id="1974621"/>
    <lineage>
        <taxon>Bacteria</taxon>
        <taxon>Candidatus Kueneniibacteriota</taxon>
    </lineage>
</organism>
<protein>
    <submittedName>
        <fullName evidence="2">Uncharacterized protein</fullName>
    </submittedName>
</protein>
<dbReference type="Proteomes" id="UP000230159">
    <property type="component" value="Unassembled WGS sequence"/>
</dbReference>
<proteinExistence type="predicted"/>
<evidence type="ECO:0000313" key="3">
    <source>
        <dbReference type="Proteomes" id="UP000230159"/>
    </source>
</evidence>
<gene>
    <name evidence="2" type="ORF">COW86_04805</name>
</gene>
<keyword evidence="1" id="KW-0812">Transmembrane</keyword>
<name>A0A2H0CZF2_9BACT</name>
<keyword evidence="1" id="KW-1133">Transmembrane helix</keyword>
<sequence length="303" mass="33977">MNKQKGISTTLSILLVVLLIVVVGGAVVYKYYLAPEGQPSTGEPSTTTQPGGEDATANWKTYRNNVFKYEIRYPDKVFTKVPESDSDNKNTVFSITPQTAIIIQIGQNPEKLSITDWVEQSSDDVAWEVRKYKDFMEEVVINGKKCIKVVSATTSQGLPMDQWVHVVMPFSEKVVIISKVEKEKGYGLEQIYNQILPTFHFLEGTVVDELPIPNAPTLSYLEGASPFVQINWNWEIADYFNIYRASSLEGPWEKIIGLFPKSAHTAVDYHLPEGVDTLYYKIASVDKEGNESGYSEVSSVNIK</sequence>
<dbReference type="AlphaFoldDB" id="A0A2H0CZF2"/>
<evidence type="ECO:0000313" key="2">
    <source>
        <dbReference type="EMBL" id="PIP75256.1"/>
    </source>
</evidence>
<keyword evidence="1" id="KW-0472">Membrane</keyword>
<evidence type="ECO:0000256" key="1">
    <source>
        <dbReference type="SAM" id="Phobius"/>
    </source>
</evidence>
<comment type="caution">
    <text evidence="2">The sequence shown here is derived from an EMBL/GenBank/DDBJ whole genome shotgun (WGS) entry which is preliminary data.</text>
</comment>
<feature type="transmembrane region" description="Helical" evidence="1">
    <location>
        <begin position="12"/>
        <end position="32"/>
    </location>
</feature>
<dbReference type="EMBL" id="PCTN01000207">
    <property type="protein sequence ID" value="PIP75256.1"/>
    <property type="molecule type" value="Genomic_DNA"/>
</dbReference>